<organism evidence="2 3">
    <name type="scientific">Sodiomyces alkalinus (strain CBS 110278 / VKM F-3762 / F11)</name>
    <name type="common">Alkaliphilic filamentous fungus</name>
    <dbReference type="NCBI Taxonomy" id="1314773"/>
    <lineage>
        <taxon>Eukaryota</taxon>
        <taxon>Fungi</taxon>
        <taxon>Dikarya</taxon>
        <taxon>Ascomycota</taxon>
        <taxon>Pezizomycotina</taxon>
        <taxon>Sordariomycetes</taxon>
        <taxon>Hypocreomycetidae</taxon>
        <taxon>Glomerellales</taxon>
        <taxon>Plectosphaerellaceae</taxon>
        <taxon>Sodiomyces</taxon>
    </lineage>
</organism>
<evidence type="ECO:0000256" key="1">
    <source>
        <dbReference type="SAM" id="SignalP"/>
    </source>
</evidence>
<gene>
    <name evidence="2" type="ORF">SODALDRAFT_380856</name>
</gene>
<dbReference type="GeneID" id="39583613"/>
<accession>A0A3N2PQ98</accession>
<feature type="chain" id="PRO_5018011660" evidence="1">
    <location>
        <begin position="21"/>
        <end position="266"/>
    </location>
</feature>
<dbReference type="RefSeq" id="XP_028464352.1">
    <property type="nucleotide sequence ID" value="XM_028615136.1"/>
</dbReference>
<sequence length="266" mass="29885">MKYQAIALLLSALSAAPAAAQIGNPRAPNPMDKAKATIVEDFAWRDPFTAKTTDSFDAACEVTGVFNAEQYTLHQLFDKHPLGLWSYSEALKDFFSEREYPGGFSGLDRHGWDRNVLLMHYDGVPVQVREWIEEQDRTESKHQGLFATFKKPKDKHTKVDARWVAPKDGVVDREEDKDKVILFAPGALYEILPLFVAESSDCKDALLDLSKYSPEPKDGAVVAWPINHTRPSVREKRRQIEITIKAQVLKQKEGGAEAADEGKDEL</sequence>
<dbReference type="AlphaFoldDB" id="A0A3N2PQ98"/>
<keyword evidence="3" id="KW-1185">Reference proteome</keyword>
<dbReference type="OrthoDB" id="4359806at2759"/>
<name>A0A3N2PQ98_SODAK</name>
<evidence type="ECO:0000313" key="3">
    <source>
        <dbReference type="Proteomes" id="UP000272025"/>
    </source>
</evidence>
<proteinExistence type="predicted"/>
<dbReference type="EMBL" id="ML119059">
    <property type="protein sequence ID" value="ROT36546.1"/>
    <property type="molecule type" value="Genomic_DNA"/>
</dbReference>
<protein>
    <submittedName>
        <fullName evidence="2">Uncharacterized protein</fullName>
    </submittedName>
</protein>
<feature type="signal peptide" evidence="1">
    <location>
        <begin position="1"/>
        <end position="20"/>
    </location>
</feature>
<dbReference type="Proteomes" id="UP000272025">
    <property type="component" value="Unassembled WGS sequence"/>
</dbReference>
<reference evidence="2 3" key="1">
    <citation type="journal article" date="2018" name="Mol. Ecol.">
        <title>The obligate alkalophilic soda-lake fungus Sodiomyces alkalinus has shifted to a protein diet.</title>
        <authorList>
            <person name="Grum-Grzhimaylo A.A."/>
            <person name="Falkoski D.L."/>
            <person name="van den Heuvel J."/>
            <person name="Valero-Jimenez C.A."/>
            <person name="Min B."/>
            <person name="Choi I.G."/>
            <person name="Lipzen A."/>
            <person name="Daum C.G."/>
            <person name="Aanen D.K."/>
            <person name="Tsang A."/>
            <person name="Henrissat B."/>
            <person name="Bilanenko E.N."/>
            <person name="de Vries R.P."/>
            <person name="van Kan J.A.L."/>
            <person name="Grigoriev I.V."/>
            <person name="Debets A.J.M."/>
        </authorList>
    </citation>
    <scope>NUCLEOTIDE SEQUENCE [LARGE SCALE GENOMIC DNA]</scope>
    <source>
        <strain evidence="2 3">F11</strain>
    </source>
</reference>
<evidence type="ECO:0000313" key="2">
    <source>
        <dbReference type="EMBL" id="ROT36546.1"/>
    </source>
</evidence>
<keyword evidence="1" id="KW-0732">Signal</keyword>